<reference evidence="2" key="1">
    <citation type="submission" date="2022-07" db="EMBL/GenBank/DDBJ databases">
        <title>Chromosome-level genome of Muraenolepis orangiensis.</title>
        <authorList>
            <person name="Kim J."/>
        </authorList>
    </citation>
    <scope>NUCLEOTIDE SEQUENCE</scope>
    <source>
        <strain evidence="2">KU_S4_2022</strain>
        <tissue evidence="2">Muscle</tissue>
    </source>
</reference>
<comment type="caution">
    <text evidence="2">The sequence shown here is derived from an EMBL/GenBank/DDBJ whole genome shotgun (WGS) entry which is preliminary data.</text>
</comment>
<evidence type="ECO:0000256" key="1">
    <source>
        <dbReference type="SAM" id="MobiDB-lite"/>
    </source>
</evidence>
<protein>
    <submittedName>
        <fullName evidence="2">Uncharacterized protein</fullName>
    </submittedName>
</protein>
<gene>
    <name evidence="2" type="ORF">NHX12_013991</name>
</gene>
<accession>A0A9Q0DB43</accession>
<keyword evidence="3" id="KW-1185">Reference proteome</keyword>
<proteinExistence type="predicted"/>
<dbReference type="Proteomes" id="UP001148018">
    <property type="component" value="Unassembled WGS sequence"/>
</dbReference>
<dbReference type="AlphaFoldDB" id="A0A9Q0DB43"/>
<name>A0A9Q0DB43_9TELE</name>
<dbReference type="EMBL" id="JANIIK010000118">
    <property type="protein sequence ID" value="KAJ3585270.1"/>
    <property type="molecule type" value="Genomic_DNA"/>
</dbReference>
<evidence type="ECO:0000313" key="2">
    <source>
        <dbReference type="EMBL" id="KAJ3585270.1"/>
    </source>
</evidence>
<evidence type="ECO:0000313" key="3">
    <source>
        <dbReference type="Proteomes" id="UP001148018"/>
    </source>
</evidence>
<feature type="region of interest" description="Disordered" evidence="1">
    <location>
        <begin position="26"/>
        <end position="50"/>
    </location>
</feature>
<feature type="compositionally biased region" description="Polar residues" evidence="1">
    <location>
        <begin position="29"/>
        <end position="41"/>
    </location>
</feature>
<organism evidence="2 3">
    <name type="scientific">Muraenolepis orangiensis</name>
    <name type="common">Patagonian moray cod</name>
    <dbReference type="NCBI Taxonomy" id="630683"/>
    <lineage>
        <taxon>Eukaryota</taxon>
        <taxon>Metazoa</taxon>
        <taxon>Chordata</taxon>
        <taxon>Craniata</taxon>
        <taxon>Vertebrata</taxon>
        <taxon>Euteleostomi</taxon>
        <taxon>Actinopterygii</taxon>
        <taxon>Neopterygii</taxon>
        <taxon>Teleostei</taxon>
        <taxon>Neoteleostei</taxon>
        <taxon>Acanthomorphata</taxon>
        <taxon>Zeiogadaria</taxon>
        <taxon>Gadariae</taxon>
        <taxon>Gadiformes</taxon>
        <taxon>Muraenolepidoidei</taxon>
        <taxon>Muraenolepididae</taxon>
        <taxon>Muraenolepis</taxon>
    </lineage>
</organism>
<sequence length="78" mass="8103">MEIAVTRVTGAQRSVPEQKFIRPKAPSGAWSTVAGQSVSQSVDRRPPGPSVEEEAVRASAIGGEDGSVLLVGRGAFLL</sequence>